<dbReference type="EMBL" id="MLJW01000009">
    <property type="protein sequence ID" value="OIR15452.1"/>
    <property type="molecule type" value="Genomic_DNA"/>
</dbReference>
<name>A0A1J5TP32_9ZZZZ</name>
<dbReference type="Gene3D" id="3.10.129.10">
    <property type="entry name" value="Hotdog Thioesterase"/>
    <property type="match status" value="1"/>
</dbReference>
<dbReference type="InterPro" id="IPR029069">
    <property type="entry name" value="HotDog_dom_sf"/>
</dbReference>
<proteinExistence type="predicted"/>
<accession>A0A1J5TP32</accession>
<comment type="caution">
    <text evidence="1">The sequence shown here is derived from an EMBL/GenBank/DDBJ whole genome shotgun (WGS) entry which is preliminary data.</text>
</comment>
<dbReference type="SUPFAM" id="SSF54637">
    <property type="entry name" value="Thioesterase/thiol ester dehydrase-isomerase"/>
    <property type="match status" value="1"/>
</dbReference>
<sequence length="124" mass="13228">MKFQGEIEYTITKHSPEHVLAEMPVRPGILNPDGVVNPGAMLWFADACATVLAYERGELFPGTAGILTGIGVNADIVGNQNNGVLRALSRFVKYGSELSTVHTIITGAGDQLIAEVTTKYIVAK</sequence>
<organism evidence="1">
    <name type="scientific">mine drainage metagenome</name>
    <dbReference type="NCBI Taxonomy" id="410659"/>
    <lineage>
        <taxon>unclassified sequences</taxon>
        <taxon>metagenomes</taxon>
        <taxon>ecological metagenomes</taxon>
    </lineage>
</organism>
<protein>
    <recommendedName>
        <fullName evidence="2">Thioesterase superfamily protein</fullName>
    </recommendedName>
</protein>
<dbReference type="CDD" id="cd03443">
    <property type="entry name" value="PaaI_thioesterase"/>
    <property type="match status" value="1"/>
</dbReference>
<dbReference type="AlphaFoldDB" id="A0A1J5TP32"/>
<gene>
    <name evidence="1" type="ORF">GALL_37740</name>
</gene>
<reference evidence="1" key="1">
    <citation type="submission" date="2016-10" db="EMBL/GenBank/DDBJ databases">
        <title>Sequence of Gallionella enrichment culture.</title>
        <authorList>
            <person name="Poehlein A."/>
            <person name="Muehling M."/>
            <person name="Daniel R."/>
        </authorList>
    </citation>
    <scope>NUCLEOTIDE SEQUENCE</scope>
</reference>
<evidence type="ECO:0000313" key="1">
    <source>
        <dbReference type="EMBL" id="OIR15452.1"/>
    </source>
</evidence>
<evidence type="ECO:0008006" key="2">
    <source>
        <dbReference type="Google" id="ProtNLM"/>
    </source>
</evidence>